<dbReference type="EMBL" id="PJKA01000007">
    <property type="protein sequence ID" value="PNC18598.1"/>
    <property type="molecule type" value="Genomic_DNA"/>
</dbReference>
<dbReference type="Gene3D" id="2.40.128.140">
    <property type="entry name" value="Outer membrane protein"/>
    <property type="match status" value="1"/>
</dbReference>
<proteinExistence type="predicted"/>
<reference evidence="1 2" key="1">
    <citation type="journal article" date="2017" name="BMC Genomics">
        <title>Genome sequencing of 39 Akkermansia muciniphila isolates reveals its population structure, genomic and functional diverisity, and global distribution in mammalian gut microbiotas.</title>
        <authorList>
            <person name="Guo X."/>
            <person name="Li S."/>
            <person name="Zhang J."/>
            <person name="Wu F."/>
            <person name="Li X."/>
            <person name="Wu D."/>
            <person name="Zhang M."/>
            <person name="Ou Z."/>
            <person name="Jie Z."/>
            <person name="Yan Q."/>
            <person name="Li P."/>
            <person name="Yi J."/>
            <person name="Peng Y."/>
        </authorList>
    </citation>
    <scope>NUCLEOTIDE SEQUENCE [LARGE SCALE GENOMIC DNA]</scope>
    <source>
        <strain evidence="1 2">GP24</strain>
    </source>
</reference>
<dbReference type="InterPro" id="IPR037107">
    <property type="entry name" value="Put_OMP_sf"/>
</dbReference>
<dbReference type="Pfam" id="PF09982">
    <property type="entry name" value="LpxR"/>
    <property type="match status" value="1"/>
</dbReference>
<name>A0A2N8HEU3_9BACT</name>
<gene>
    <name evidence="1" type="ORF">CXU22_04635</name>
</gene>
<organism evidence="1 2">
    <name type="scientific">Akkermansia muciniphila</name>
    <dbReference type="NCBI Taxonomy" id="239935"/>
    <lineage>
        <taxon>Bacteria</taxon>
        <taxon>Pseudomonadati</taxon>
        <taxon>Verrucomicrobiota</taxon>
        <taxon>Verrucomicrobiia</taxon>
        <taxon>Verrucomicrobiales</taxon>
        <taxon>Akkermansiaceae</taxon>
        <taxon>Akkermansia</taxon>
    </lineage>
</organism>
<evidence type="ECO:0008006" key="3">
    <source>
        <dbReference type="Google" id="ProtNLM"/>
    </source>
</evidence>
<dbReference type="Proteomes" id="UP000236000">
    <property type="component" value="Unassembled WGS sequence"/>
</dbReference>
<comment type="caution">
    <text evidence="1">The sequence shown here is derived from an EMBL/GenBank/DDBJ whole genome shotgun (WGS) entry which is preliminary data.</text>
</comment>
<sequence>MPDFSLPRGSETHKLPRMNCTALCMCAGLLSVASLQAGTQQIEAPQEGPVISFHLENDMFVGDDDNYTNGVRFAWMSGTTSRSHTFSGMLGTVLGGTNASASWRRFMGMNGSPNLRQQWGLDLTQLMYTPEQKATYPIYNQHPYVGNLTLGLTSLVKNEDRANSLELQLGTTGTNSLAKGSQHFIHKLWGMEQWPGWSNQLPGEMTANLFFKRYYRLRGLEKRYSSGFETDALAYWHADAGTVKVQAGGGMSFRFGYNLGNTSPENSIRGATSAAPPFVYNRTNVANWGYYGYLHAAVRAVAHDLYLDGTVFRSSPEYVNKYPVVGEWGYGFGLRYKRTELLFGLHYITKEYTQQESMQCVGVLQLKHTF</sequence>
<dbReference type="InterPro" id="IPR018707">
    <property type="entry name" value="LpxR"/>
</dbReference>
<accession>A0A2N8HEU3</accession>
<evidence type="ECO:0000313" key="2">
    <source>
        <dbReference type="Proteomes" id="UP000236000"/>
    </source>
</evidence>
<dbReference type="AlphaFoldDB" id="A0A2N8HEU3"/>
<dbReference type="OrthoDB" id="9776275at2"/>
<evidence type="ECO:0000313" key="1">
    <source>
        <dbReference type="EMBL" id="PNC18598.1"/>
    </source>
</evidence>
<protein>
    <recommendedName>
        <fullName evidence="3">Lipid A deacylase LpxR family protein</fullName>
    </recommendedName>
</protein>